<dbReference type="EMBL" id="FZNY01000004">
    <property type="protein sequence ID" value="SNR89628.1"/>
    <property type="molecule type" value="Genomic_DNA"/>
</dbReference>
<dbReference type="Pfam" id="PF00207">
    <property type="entry name" value="A2M"/>
    <property type="match status" value="1"/>
</dbReference>
<dbReference type="Gene3D" id="1.50.10.20">
    <property type="match status" value="1"/>
</dbReference>
<dbReference type="InterPro" id="IPR051802">
    <property type="entry name" value="YfhM-like"/>
</dbReference>
<keyword evidence="4" id="KW-1185">Reference proteome</keyword>
<proteinExistence type="inferred from homology"/>
<evidence type="ECO:0000256" key="1">
    <source>
        <dbReference type="ARBA" id="ARBA00010556"/>
    </source>
</evidence>
<feature type="domain" description="Alpha-2-macroglobulin" evidence="2">
    <location>
        <begin position="1375"/>
        <end position="1465"/>
    </location>
</feature>
<accession>A0A239A3D6</accession>
<sequence>MKTTFLTLFFVFSLQLVCAQESPYQKQWVKIDTLELRGQVKSALKLADNIRELSRNNAHANDYVKASIFRWKFLKITTEDVENKILKEIDETSEGLPLAQQAILKVIKAQLLNDYYSASRYRINERTSVSKKTEDITSWTGTDFINEIIHTYQEALHHKEALIKTPVSDVEEFLLKGLVNRHYKPTLYDVIAQEAMTFYKNPLYGIDRPAILFEIDHPSFFDTSETFRNTVFETKDTVASSYNAVKLMQDIEQVHALDADPTAYVYAQIERLKFAKQYHVNSTKAELYGKQLRALSRKHNTHFIHSILQVELASHYLSLARIQDYEDGERDEISYYVKAKEICTSLIETYPNTEASTRATYLLREINQLELSIKVKAETLPGKANRMFVSYRNVDTLCVKIIKAPTSYNIDNGYGIDSEFWDIIRGDKNQNAIVDSLTYILPKSEDMHRHTTEVLLPKLPHGKYLFYVDNKKLEATRSYAFGFTEVSQIGYTVTDYESKKIFQFYNKASGAPLENVKVSSEASSSVYNTSGVTDAFGEYTIKKSKYKNGNYRNFNVSYTAIYNNDTLRFKNRIYHSYRRDRNVEKKSKVEVFLDRGIYRPGQTLFFKGILLQRAHKKSTIVSQEQVRLYIESSNGDVLLEKEFVTNEYGSFSGEFAIPKDVLTGQFRIYVEEGNSDTEFWKSISDHSDGYTYFKVEAYKRPTFEITFDDISKVYKPNDTITITGNAKAFLGSNITEANGTYTVTRSEVFRNWYYRGNVGGGRQLENGIFKTDGQGNFEIKYIADYEGKSPHTIYEFAVNVEITDINGETRTGVKSLKVSDKNLLTTLVVPEEVKAGASFMVEVENKNLNDAQVACDNTIKIFKLETTNRIVFNRLWETPEFQQISKEDFQEAFPNELYDQDSIPKSRSTLVYEGVFKNQSQYKEEILANSLWEAGTYILEHTSLSKEGTRLVTEKYFTLNQPKQQYLPKNKLFSYEIVNEEPQKDGFVALALKTSLNDLSVFVNGFHKNDRFYRDAIQIDGKETIEIKLDASFEKQVTIRLMYARFGRFFHKDVPIDLSIPKDVLQIETQTFRSKLYPDAKEKWSFKIRNSKDEKVQAEILASMYDKSLDTYAKSYWNRNFDFREYTNHRIPSLERNYRDDFVEVFRFRNKVGRKIVLNSRFDRINVYGLNLLRYKYVYDSYLERQRILQKQEIKIATSTVGNLKGIVLDKNGNRLSRAEITVKGTQVTTETDANGEFSINAKQSDVLVISNVGYITQEYEVTRDIMYITLEVDITVDGIVITAQGIKREKKALGYAVSVVESEEIESIEGLSVVADDVVIRGYNSISQNALSVTDSIAYDYNSDKALLYNSRADSKKSTFDFKGVKIRKNLNETAFFYPHLTTNRRGEVKFTFNAPQLLSQWRFRLLAHSKDIITGGLEKEVITQKDLSLVPNTPRFLREGDTVELSAKIANLTDEEMKGAVQLQLFDALTMQPIDAVLKNTKATREMAITPYGNTSVFWRLEIPAQVQAVMYRMVAKAGSFSDGEENILPVLSNRMMITESVPFLVRAGEEREVTMDHLMQTTSKTLIHQKFAMEYTSNPSWYALQSLPYLMEFPHECSEQTFSRMYANSLSAKVLNSNPEIKKVFDSWRGDGVLKSALEKNEELKSILISETPWLRDTRSETEQKKRLGLLFDIQKNAIAQEKALAKLKDKQNGDGGFPWFSGGKSNPYITRHIVSGMGHLQQLGIEINAPVLLEEAIDYLDIELEDALKDFVKYNKDTTLFYGRRDHLHFLYARSYFIKEYPLPVKVQEITNKSLQLYNDTWLSKSTYEKALLALVNYRLGNVTMSKKILTGLKESAVVSKINGMYWKDNRSGWYWYQAPIETQALLIEAFDEVLQDEATIEELKIWLLQQKRTSDWKTTKATAAATYALLMTGNSFASLDDTTQIEMQTPESQKRMDQAPREDGTGYVKATWKGDEVTISLAKATIKNKGTTVGYGGMYWQYFEDLDKIESTEGAILNMSKALFLVDKSDPTKPLQEITDTSFLQLGQTIKVRLTVNVKSNMEFVHLKDMRASGVEPIDVISRHKYQDGLSYYQSTRDTATHFFFDRLPMGTYVLEYELRVNNKGVFSNGVSTIQSMYAPEFSGNTSGMKITIE</sequence>
<dbReference type="SUPFAM" id="SSF49464">
    <property type="entry name" value="Carboxypeptidase regulatory domain-like"/>
    <property type="match status" value="1"/>
</dbReference>
<protein>
    <submittedName>
        <fullName evidence="3">CarboxypepD_reg-like domain-containing protein</fullName>
    </submittedName>
</protein>
<dbReference type="SMART" id="SM01360">
    <property type="entry name" value="A2M"/>
    <property type="match status" value="1"/>
</dbReference>
<dbReference type="Pfam" id="PF17973">
    <property type="entry name" value="bMG10"/>
    <property type="match status" value="1"/>
</dbReference>
<evidence type="ECO:0000313" key="3">
    <source>
        <dbReference type="EMBL" id="SNR89628.1"/>
    </source>
</evidence>
<dbReference type="InterPro" id="IPR008969">
    <property type="entry name" value="CarboxyPept-like_regulatory"/>
</dbReference>
<dbReference type="Gene3D" id="2.60.40.1930">
    <property type="match status" value="1"/>
</dbReference>
<organism evidence="3 4">
    <name type="scientific">Dokdonia pacifica</name>
    <dbReference type="NCBI Taxonomy" id="1627892"/>
    <lineage>
        <taxon>Bacteria</taxon>
        <taxon>Pseudomonadati</taxon>
        <taxon>Bacteroidota</taxon>
        <taxon>Flavobacteriia</taxon>
        <taxon>Flavobacteriales</taxon>
        <taxon>Flavobacteriaceae</taxon>
        <taxon>Dokdonia</taxon>
    </lineage>
</organism>
<dbReference type="GO" id="GO:0004866">
    <property type="term" value="F:endopeptidase inhibitor activity"/>
    <property type="evidence" value="ECO:0007669"/>
    <property type="project" value="InterPro"/>
</dbReference>
<name>A0A239A3D6_9FLAO</name>
<dbReference type="OrthoDB" id="9767116at2"/>
<dbReference type="SUPFAM" id="SSF48239">
    <property type="entry name" value="Terpenoid cyclases/Protein prenyltransferases"/>
    <property type="match status" value="1"/>
</dbReference>
<dbReference type="InterPro" id="IPR008930">
    <property type="entry name" value="Terpenoid_cyclase/PrenylTrfase"/>
</dbReference>
<dbReference type="InterPro" id="IPR002890">
    <property type="entry name" value="MG2"/>
</dbReference>
<comment type="similarity">
    <text evidence="1">Belongs to the protease inhibitor I39 (alpha-2-macroglobulin) family. Bacterial alpha-2-macroglobulin subfamily.</text>
</comment>
<dbReference type="Pfam" id="PF13715">
    <property type="entry name" value="CarbopepD_reg_2"/>
    <property type="match status" value="1"/>
</dbReference>
<dbReference type="RefSeq" id="WP_089371912.1">
    <property type="nucleotide sequence ID" value="NZ_BMEP01000007.1"/>
</dbReference>
<evidence type="ECO:0000313" key="4">
    <source>
        <dbReference type="Proteomes" id="UP000198379"/>
    </source>
</evidence>
<gene>
    <name evidence="3" type="ORF">SAMN06265376_10494</name>
</gene>
<dbReference type="InterPro" id="IPR001599">
    <property type="entry name" value="Macroglobln_a2"/>
</dbReference>
<dbReference type="Pfam" id="PF01835">
    <property type="entry name" value="MG2"/>
    <property type="match status" value="1"/>
</dbReference>
<dbReference type="Gene3D" id="2.60.40.1120">
    <property type="entry name" value="Carboxypeptidase-like, regulatory domain"/>
    <property type="match status" value="1"/>
</dbReference>
<dbReference type="InterPro" id="IPR041246">
    <property type="entry name" value="Bact_MG10"/>
</dbReference>
<evidence type="ECO:0000259" key="2">
    <source>
        <dbReference type="SMART" id="SM01360"/>
    </source>
</evidence>
<dbReference type="Proteomes" id="UP000198379">
    <property type="component" value="Unassembled WGS sequence"/>
</dbReference>
<reference evidence="3 4" key="1">
    <citation type="submission" date="2017-06" db="EMBL/GenBank/DDBJ databases">
        <authorList>
            <person name="Kim H.J."/>
            <person name="Triplett B.A."/>
        </authorList>
    </citation>
    <scope>NUCLEOTIDE SEQUENCE [LARGE SCALE GENOMIC DNA]</scope>
    <source>
        <strain evidence="3 4">DSM 25597</strain>
    </source>
</reference>
<dbReference type="PANTHER" id="PTHR40094">
    <property type="entry name" value="ALPHA-2-MACROGLOBULIN HOMOLOG"/>
    <property type="match status" value="1"/>
</dbReference>
<dbReference type="PANTHER" id="PTHR40094:SF1">
    <property type="entry name" value="UBIQUITIN DOMAIN-CONTAINING PROTEIN"/>
    <property type="match status" value="1"/>
</dbReference>